<keyword evidence="3" id="KW-1185">Reference proteome</keyword>
<proteinExistence type="predicted"/>
<organism evidence="2 3">
    <name type="scientific">Paraburkholderia monticola</name>
    <dbReference type="NCBI Taxonomy" id="1399968"/>
    <lineage>
        <taxon>Bacteria</taxon>
        <taxon>Pseudomonadati</taxon>
        <taxon>Pseudomonadota</taxon>
        <taxon>Betaproteobacteria</taxon>
        <taxon>Burkholderiales</taxon>
        <taxon>Burkholderiaceae</taxon>
        <taxon>Paraburkholderia</taxon>
    </lineage>
</organism>
<feature type="transmembrane region" description="Helical" evidence="1">
    <location>
        <begin position="13"/>
        <end position="34"/>
    </location>
</feature>
<evidence type="ECO:0000313" key="3">
    <source>
        <dbReference type="Proteomes" id="UP000075613"/>
    </source>
</evidence>
<reference evidence="2 3" key="1">
    <citation type="journal article" date="2015" name="Int. J. Syst. Evol. Microbiol.">
        <title>Burkholderia monticola sp. nov., isolated from mountain soil.</title>
        <authorList>
            <person name="Baek I."/>
            <person name="Seo B."/>
            <person name="Lee I."/>
            <person name="Yi H."/>
            <person name="Chun J."/>
        </authorList>
    </citation>
    <scope>NUCLEOTIDE SEQUENCE [LARGE SCALE GENOMIC DNA]</scope>
    <source>
        <strain evidence="2 3">JC2948</strain>
    </source>
</reference>
<evidence type="ECO:0000313" key="2">
    <source>
        <dbReference type="EMBL" id="KXU89776.1"/>
    </source>
</evidence>
<dbReference type="AlphaFoldDB" id="A0A149PXV2"/>
<accession>A0A149PXV2</accession>
<keyword evidence="1" id="KW-0812">Transmembrane</keyword>
<sequence length="61" mass="7208">MQADMEVPMPESMLAYLMGPAVMLVVGLVIWMTSRHRDPARPPKIERWLDTHYAEWLHHKH</sequence>
<comment type="caution">
    <text evidence="2">The sequence shown here is derived from an EMBL/GenBank/DDBJ whole genome shotgun (WGS) entry which is preliminary data.</text>
</comment>
<evidence type="ECO:0000256" key="1">
    <source>
        <dbReference type="SAM" id="Phobius"/>
    </source>
</evidence>
<dbReference type="EMBL" id="LRBG01000004">
    <property type="protein sequence ID" value="KXU89776.1"/>
    <property type="molecule type" value="Genomic_DNA"/>
</dbReference>
<keyword evidence="1" id="KW-1133">Transmembrane helix</keyword>
<dbReference type="Proteomes" id="UP000075613">
    <property type="component" value="Unassembled WGS sequence"/>
</dbReference>
<protein>
    <submittedName>
        <fullName evidence="2">Uncharacterized protein</fullName>
    </submittedName>
</protein>
<name>A0A149PXV2_9BURK</name>
<keyword evidence="1" id="KW-0472">Membrane</keyword>
<gene>
    <name evidence="2" type="ORF">CI15_06195</name>
</gene>